<accession>A0A6M3IIJ1</accession>
<organism evidence="1">
    <name type="scientific">viral metagenome</name>
    <dbReference type="NCBI Taxonomy" id="1070528"/>
    <lineage>
        <taxon>unclassified sequences</taxon>
        <taxon>metagenomes</taxon>
        <taxon>organismal metagenomes</taxon>
    </lineage>
</organism>
<dbReference type="AlphaFoldDB" id="A0A6M3IIJ1"/>
<name>A0A6M3IIJ1_9ZZZZ</name>
<reference evidence="1" key="1">
    <citation type="submission" date="2020-03" db="EMBL/GenBank/DDBJ databases">
        <title>The deep terrestrial virosphere.</title>
        <authorList>
            <person name="Holmfeldt K."/>
            <person name="Nilsson E."/>
            <person name="Simone D."/>
            <person name="Lopez-Fernandez M."/>
            <person name="Wu X."/>
            <person name="de Brujin I."/>
            <person name="Lundin D."/>
            <person name="Andersson A."/>
            <person name="Bertilsson S."/>
            <person name="Dopson M."/>
        </authorList>
    </citation>
    <scope>NUCLEOTIDE SEQUENCE</scope>
    <source>
        <strain evidence="1">MM415B01653</strain>
    </source>
</reference>
<evidence type="ECO:0000313" key="1">
    <source>
        <dbReference type="EMBL" id="QJA57380.1"/>
    </source>
</evidence>
<dbReference type="NCBIfam" id="NF040560">
    <property type="entry name" value="CAS_Csx15"/>
    <property type="match status" value="1"/>
</dbReference>
<gene>
    <name evidence="1" type="ORF">MM415B01653_0004</name>
</gene>
<dbReference type="EMBL" id="MT141270">
    <property type="protein sequence ID" value="QJA57380.1"/>
    <property type="molecule type" value="Genomic_DNA"/>
</dbReference>
<proteinExistence type="predicted"/>
<protein>
    <submittedName>
        <fullName evidence="1">Uncharacterized protein</fullName>
    </submittedName>
</protein>
<sequence>MNSRVKVISFGHRIPSELREQFTKKYFSEADFFEVRFNLIMTKELKPQVNKLVMDALILADVGTQAPFIILPGVNVASVMVVSLIHGLTGRFPFIIELTKTHDFPYSWRLKEVHDLDAVRSLGRDHRFPKFSPKKGV</sequence>